<feature type="transmembrane region" description="Helical" evidence="1">
    <location>
        <begin position="171"/>
        <end position="191"/>
    </location>
</feature>
<accession>A0A1G2G220</accession>
<feature type="transmembrane region" description="Helical" evidence="1">
    <location>
        <begin position="73"/>
        <end position="95"/>
    </location>
</feature>
<keyword evidence="1" id="KW-0812">Transmembrane</keyword>
<organism evidence="2 3">
    <name type="scientific">Candidatus Ryanbacteria bacterium RIFCSPHIGHO2_01_FULL_45_22</name>
    <dbReference type="NCBI Taxonomy" id="1802114"/>
    <lineage>
        <taxon>Bacteria</taxon>
        <taxon>Candidatus Ryaniibacteriota</taxon>
    </lineage>
</organism>
<sequence length="335" mass="38165">MQSESQNSTSPSWDEIFQEIGKQLRARSELLTKRVLKISLPALAILFLIQLFGRLSQFNTNPSEAFLQLQISSILWGSITLVIVIVFMIIFMTIFKIEEAIWLDSYFDKVNLTPEESQRISKRLYGGWCSLQYKIFYRYYLWVILAIVALLYSWIYIIVISDFGKSLPPEFTQILSSTLFIGGGIGIIFWIRYLKIKLSYVPFLFLDRYDANLAGSSKFWSEFFNELNQLNIVSKGNSFKKNVMIELGGDVAMTLVEYIAQRIQIGFNVAGLALSGVAGAVVGASGYTVTRGAVEVAQRVIMFAKLTGKCVLYRYAYKNIHGETHHINEYVYSLK</sequence>
<proteinExistence type="predicted"/>
<evidence type="ECO:0000313" key="3">
    <source>
        <dbReference type="Proteomes" id="UP000177480"/>
    </source>
</evidence>
<name>A0A1G2G220_9BACT</name>
<comment type="caution">
    <text evidence="2">The sequence shown here is derived from an EMBL/GenBank/DDBJ whole genome shotgun (WGS) entry which is preliminary data.</text>
</comment>
<evidence type="ECO:0000313" key="2">
    <source>
        <dbReference type="EMBL" id="OGZ44353.1"/>
    </source>
</evidence>
<dbReference type="EMBL" id="MHNK01000004">
    <property type="protein sequence ID" value="OGZ44353.1"/>
    <property type="molecule type" value="Genomic_DNA"/>
</dbReference>
<feature type="transmembrane region" description="Helical" evidence="1">
    <location>
        <begin position="139"/>
        <end position="159"/>
    </location>
</feature>
<feature type="transmembrane region" description="Helical" evidence="1">
    <location>
        <begin position="35"/>
        <end position="53"/>
    </location>
</feature>
<evidence type="ECO:0000256" key="1">
    <source>
        <dbReference type="SAM" id="Phobius"/>
    </source>
</evidence>
<gene>
    <name evidence="2" type="ORF">A2719_04810</name>
</gene>
<keyword evidence="1" id="KW-0472">Membrane</keyword>
<dbReference type="AlphaFoldDB" id="A0A1G2G220"/>
<protein>
    <submittedName>
        <fullName evidence="2">Uncharacterized protein</fullName>
    </submittedName>
</protein>
<keyword evidence="1" id="KW-1133">Transmembrane helix</keyword>
<reference evidence="2 3" key="1">
    <citation type="journal article" date="2016" name="Nat. Commun.">
        <title>Thousands of microbial genomes shed light on interconnected biogeochemical processes in an aquifer system.</title>
        <authorList>
            <person name="Anantharaman K."/>
            <person name="Brown C.T."/>
            <person name="Hug L.A."/>
            <person name="Sharon I."/>
            <person name="Castelle C.J."/>
            <person name="Probst A.J."/>
            <person name="Thomas B.C."/>
            <person name="Singh A."/>
            <person name="Wilkins M.J."/>
            <person name="Karaoz U."/>
            <person name="Brodie E.L."/>
            <person name="Williams K.H."/>
            <person name="Hubbard S.S."/>
            <person name="Banfield J.F."/>
        </authorList>
    </citation>
    <scope>NUCLEOTIDE SEQUENCE [LARGE SCALE GENOMIC DNA]</scope>
</reference>
<dbReference type="Proteomes" id="UP000177480">
    <property type="component" value="Unassembled WGS sequence"/>
</dbReference>
<dbReference type="STRING" id="1802114.A2719_04810"/>